<dbReference type="KEGG" id="pgri:PgNI_06701"/>
<dbReference type="Proteomes" id="UP000515153">
    <property type="component" value="Chromosome I"/>
</dbReference>
<keyword evidence="2" id="KW-1185">Reference proteome</keyword>
<gene>
    <name evidence="3" type="ORF">PgNI_06701</name>
</gene>
<evidence type="ECO:0000313" key="2">
    <source>
        <dbReference type="Proteomes" id="UP000515153"/>
    </source>
</evidence>
<evidence type="ECO:0000256" key="1">
    <source>
        <dbReference type="SAM" id="MobiDB-lite"/>
    </source>
</evidence>
<dbReference type="GeneID" id="41961631"/>
<proteinExistence type="predicted"/>
<protein>
    <submittedName>
        <fullName evidence="3">Uncharacterized protein</fullName>
    </submittedName>
</protein>
<evidence type="ECO:0000313" key="3">
    <source>
        <dbReference type="RefSeq" id="XP_030982394.1"/>
    </source>
</evidence>
<dbReference type="RefSeq" id="XP_030982394.1">
    <property type="nucleotide sequence ID" value="XM_031126722.1"/>
</dbReference>
<reference evidence="3" key="2">
    <citation type="submission" date="2019-10" db="EMBL/GenBank/DDBJ databases">
        <authorList>
            <consortium name="NCBI Genome Project"/>
        </authorList>
    </citation>
    <scope>NUCLEOTIDE SEQUENCE</scope>
    <source>
        <strain evidence="3">NI907</strain>
    </source>
</reference>
<feature type="region of interest" description="Disordered" evidence="1">
    <location>
        <begin position="1"/>
        <end position="68"/>
    </location>
</feature>
<feature type="compositionally biased region" description="Acidic residues" evidence="1">
    <location>
        <begin position="57"/>
        <end position="67"/>
    </location>
</feature>
<reference evidence="3" key="3">
    <citation type="submission" date="2025-08" db="UniProtKB">
        <authorList>
            <consortium name="RefSeq"/>
        </authorList>
    </citation>
    <scope>IDENTIFICATION</scope>
    <source>
        <strain evidence="3">NI907</strain>
    </source>
</reference>
<name>A0A6P8B5U6_PYRGI</name>
<dbReference type="AlphaFoldDB" id="A0A6P8B5U6"/>
<accession>A0A6P8B5U6</accession>
<sequence length="112" mass="11788">MRSSTTAISAVAPAGRRGRTRQSSGRPAVNEGMEAEGRVVGRTLQQPVRASKNGGDDGSDEGADDLAENGVPWLGQRGLYGVEFKNCGGSLLIFVSLLLDVCFCFEDINGGR</sequence>
<reference evidence="2 3" key="1">
    <citation type="journal article" date="2019" name="Mol. Biol. Evol.">
        <title>Blast fungal genomes show frequent chromosomal changes, gene gains and losses, and effector gene turnover.</title>
        <authorList>
            <person name="Gomez Luciano L.B."/>
            <person name="Jason Tsai I."/>
            <person name="Chuma I."/>
            <person name="Tosa Y."/>
            <person name="Chen Y.H."/>
            <person name="Li J.Y."/>
            <person name="Li M.Y."/>
            <person name="Jade Lu M.Y."/>
            <person name="Nakayashiki H."/>
            <person name="Li W.H."/>
        </authorList>
    </citation>
    <scope>NUCLEOTIDE SEQUENCE [LARGE SCALE GENOMIC DNA]</scope>
    <source>
        <strain evidence="2 3">NI907</strain>
    </source>
</reference>
<organism evidence="2 3">
    <name type="scientific">Pyricularia grisea</name>
    <name type="common">Crabgrass-specific blast fungus</name>
    <name type="synonym">Magnaporthe grisea</name>
    <dbReference type="NCBI Taxonomy" id="148305"/>
    <lineage>
        <taxon>Eukaryota</taxon>
        <taxon>Fungi</taxon>
        <taxon>Dikarya</taxon>
        <taxon>Ascomycota</taxon>
        <taxon>Pezizomycotina</taxon>
        <taxon>Sordariomycetes</taxon>
        <taxon>Sordariomycetidae</taxon>
        <taxon>Magnaporthales</taxon>
        <taxon>Pyriculariaceae</taxon>
        <taxon>Pyricularia</taxon>
    </lineage>
</organism>